<reference evidence="3 4" key="1">
    <citation type="submission" date="2022-08" db="EMBL/GenBank/DDBJ databases">
        <title>Bacterial and archaeal communities from various locations to study Microbial Dark Matter (Phase II).</title>
        <authorList>
            <person name="Stepanauskas R."/>
        </authorList>
    </citation>
    <scope>NUCLEOTIDE SEQUENCE [LARGE SCALE GENOMIC DNA]</scope>
    <source>
        <strain evidence="3 4">PD1</strain>
    </source>
</reference>
<gene>
    <name evidence="3" type="ORF">M2350_002864</name>
</gene>
<dbReference type="InterPro" id="IPR036249">
    <property type="entry name" value="Thioredoxin-like_sf"/>
</dbReference>
<name>A0ABT2ER43_9BACT</name>
<dbReference type="SUPFAM" id="SSF52833">
    <property type="entry name" value="Thioredoxin-like"/>
    <property type="match status" value="1"/>
</dbReference>
<dbReference type="EMBL" id="JANUCP010000005">
    <property type="protein sequence ID" value="MCS3920435.1"/>
    <property type="molecule type" value="Genomic_DNA"/>
</dbReference>
<feature type="chain" id="PRO_5046388783" evidence="1">
    <location>
        <begin position="20"/>
        <end position="67"/>
    </location>
</feature>
<protein>
    <submittedName>
        <fullName evidence="3">Cytochrome oxidase Cu insertion factor (SCO1/SenC/PrrC family)</fullName>
    </submittedName>
</protein>
<comment type="caution">
    <text evidence="3">The sequence shown here is derived from an EMBL/GenBank/DDBJ whole genome shotgun (WGS) entry which is preliminary data.</text>
</comment>
<proteinExistence type="predicted"/>
<dbReference type="Proteomes" id="UP001204798">
    <property type="component" value="Unassembled WGS sequence"/>
</dbReference>
<dbReference type="Gene3D" id="3.40.30.10">
    <property type="entry name" value="Glutaredoxin"/>
    <property type="match status" value="1"/>
</dbReference>
<accession>A0ABT2ER43</accession>
<evidence type="ECO:0000313" key="4">
    <source>
        <dbReference type="Proteomes" id="UP001204798"/>
    </source>
</evidence>
<evidence type="ECO:0000259" key="2">
    <source>
        <dbReference type="Pfam" id="PF00578"/>
    </source>
</evidence>
<dbReference type="InterPro" id="IPR000866">
    <property type="entry name" value="AhpC/TSA"/>
</dbReference>
<organism evidence="3 4">
    <name type="scientific">Candidatus Fervidibacter sacchari</name>
    <dbReference type="NCBI Taxonomy" id="1448929"/>
    <lineage>
        <taxon>Bacteria</taxon>
        <taxon>Candidatus Fervidibacterota</taxon>
        <taxon>Candidatus Fervidibacter</taxon>
    </lineage>
</organism>
<sequence>MKWFTLAFTIVSAVSLMSAQPDSVPEVLKPYLGKPVPDATLVDVEGKKHKLSSFKGKVVLLNFWSPH</sequence>
<evidence type="ECO:0000256" key="1">
    <source>
        <dbReference type="SAM" id="SignalP"/>
    </source>
</evidence>
<feature type="domain" description="Alkyl hydroperoxide reductase subunit C/ Thiol specific antioxidant" evidence="2">
    <location>
        <begin position="33"/>
        <end position="65"/>
    </location>
</feature>
<dbReference type="Pfam" id="PF00578">
    <property type="entry name" value="AhpC-TSA"/>
    <property type="match status" value="1"/>
</dbReference>
<keyword evidence="4" id="KW-1185">Reference proteome</keyword>
<feature type="signal peptide" evidence="1">
    <location>
        <begin position="1"/>
        <end position="19"/>
    </location>
</feature>
<keyword evidence="1" id="KW-0732">Signal</keyword>
<evidence type="ECO:0000313" key="3">
    <source>
        <dbReference type="EMBL" id="MCS3920435.1"/>
    </source>
</evidence>